<geneLocation type="plasmid" evidence="1 2">
    <name>pSLE2</name>
</geneLocation>
<evidence type="ECO:0000313" key="2">
    <source>
        <dbReference type="Proteomes" id="UP000035016"/>
    </source>
</evidence>
<dbReference type="EMBL" id="LN831789">
    <property type="protein sequence ID" value="CQR59374.1"/>
    <property type="molecule type" value="Genomic_DNA"/>
</dbReference>
<dbReference type="Proteomes" id="UP000035016">
    <property type="component" value="Plasmid pSLE2"/>
</dbReference>
<organism evidence="1 2">
    <name type="scientific">Streptomyces leeuwenhoekii</name>
    <dbReference type="NCBI Taxonomy" id="1437453"/>
    <lineage>
        <taxon>Bacteria</taxon>
        <taxon>Bacillati</taxon>
        <taxon>Actinomycetota</taxon>
        <taxon>Actinomycetes</taxon>
        <taxon>Kitasatosporales</taxon>
        <taxon>Streptomycetaceae</taxon>
        <taxon>Streptomyces</taxon>
    </lineage>
</organism>
<reference evidence="2" key="1">
    <citation type="submission" date="2015-02" db="EMBL/GenBank/DDBJ databases">
        <authorList>
            <person name="Gomez-Escribano P.J."/>
        </authorList>
    </citation>
    <scope>NUCLEOTIDE SEQUENCE [LARGE SCALE GENOMIC DNA]</scope>
    <source>
        <strain evidence="2">C34 (DSM 42122 / NRRL B-24963)</strain>
        <plasmid evidence="2">pSLE2</plasmid>
    </source>
</reference>
<dbReference type="KEGG" id="sle:sle2_073"/>
<dbReference type="AlphaFoldDB" id="A0A0F7VKM7"/>
<sequence length="371" mass="40355">MASGVFGAIVGVAVHWWNRKSGERAEWLLEPLVKVGPLRFGMNPDEVASALDGAVSHVSQGLGSGIGWGYYTDWGVTAVYGEDNGLVAVAIDAMDGPLVRLRDIDLIARVPSEVRADIQDLALREGLSVRVNWSGDPEVEAWGVSMGAAQEQGLTPEGYTQRLDTMITNALLVGPELAKNPFESEPVIRWRDVRDEPPNVGAWPVRAEQQRQHWGWTPLESVGPLRFGMKPQEVAAALGEEPTTRHGRYPFGTSWEGLGQWILGEDRFDRVGVTAHYSSGYNWPPTLGAVTIHGRTGPQVEFEGIRLIGMTVSAVDAALIQHIEERDLGLVIGCGGDLGVDGPNMYVRASRAGDTVVSEARFCQVDWEDHG</sequence>
<keyword evidence="1" id="KW-0614">Plasmid</keyword>
<name>A0A0F7VKM7_STRLW</name>
<protein>
    <submittedName>
        <fullName evidence="1">Uncharacterized protein</fullName>
    </submittedName>
</protein>
<evidence type="ECO:0000313" key="1">
    <source>
        <dbReference type="EMBL" id="CQR59374.1"/>
    </source>
</evidence>
<gene>
    <name evidence="1" type="primary">sle2_073</name>
</gene>
<proteinExistence type="predicted"/>
<accession>A0A0F7VKM7</accession>